<evidence type="ECO:0000313" key="1">
    <source>
        <dbReference type="EMBL" id="KIJ35479.1"/>
    </source>
</evidence>
<evidence type="ECO:0000313" key="2">
    <source>
        <dbReference type="Proteomes" id="UP000054279"/>
    </source>
</evidence>
<organism evidence="1 2">
    <name type="scientific">Sphaerobolus stellatus (strain SS14)</name>
    <dbReference type="NCBI Taxonomy" id="990650"/>
    <lineage>
        <taxon>Eukaryota</taxon>
        <taxon>Fungi</taxon>
        <taxon>Dikarya</taxon>
        <taxon>Basidiomycota</taxon>
        <taxon>Agaricomycotina</taxon>
        <taxon>Agaricomycetes</taxon>
        <taxon>Phallomycetidae</taxon>
        <taxon>Geastrales</taxon>
        <taxon>Sphaerobolaceae</taxon>
        <taxon>Sphaerobolus</taxon>
    </lineage>
</organism>
<proteinExistence type="predicted"/>
<protein>
    <submittedName>
        <fullName evidence="1">Uncharacterized protein</fullName>
    </submittedName>
</protein>
<dbReference type="HOGENOM" id="CLU_1778632_0_0_1"/>
<dbReference type="Proteomes" id="UP000054279">
    <property type="component" value="Unassembled WGS sequence"/>
</dbReference>
<sequence>MHIPGEHNQVADALLHYYEFNLLTDLCDKQDLVNMDQKLNPEGDTLPIECAEANAMNTNSSKLEATVLPQLEDIDNVLAIESGADGVPLKVRVKTDIDLRQVFTPASINNTLCMRVLQDVKAHLHFALKDKLLWTKNSLGHSVVCC</sequence>
<dbReference type="AlphaFoldDB" id="A0A0C9UKU2"/>
<dbReference type="EMBL" id="KN837188">
    <property type="protein sequence ID" value="KIJ35479.1"/>
    <property type="molecule type" value="Genomic_DNA"/>
</dbReference>
<keyword evidence="2" id="KW-1185">Reference proteome</keyword>
<dbReference type="OrthoDB" id="3042917at2759"/>
<name>A0A0C9UKU2_SPHS4</name>
<reference evidence="1 2" key="1">
    <citation type="submission" date="2014-06" db="EMBL/GenBank/DDBJ databases">
        <title>Evolutionary Origins and Diversification of the Mycorrhizal Mutualists.</title>
        <authorList>
            <consortium name="DOE Joint Genome Institute"/>
            <consortium name="Mycorrhizal Genomics Consortium"/>
            <person name="Kohler A."/>
            <person name="Kuo A."/>
            <person name="Nagy L.G."/>
            <person name="Floudas D."/>
            <person name="Copeland A."/>
            <person name="Barry K.W."/>
            <person name="Cichocki N."/>
            <person name="Veneault-Fourrey C."/>
            <person name="LaButti K."/>
            <person name="Lindquist E.A."/>
            <person name="Lipzen A."/>
            <person name="Lundell T."/>
            <person name="Morin E."/>
            <person name="Murat C."/>
            <person name="Riley R."/>
            <person name="Ohm R."/>
            <person name="Sun H."/>
            <person name="Tunlid A."/>
            <person name="Henrissat B."/>
            <person name="Grigoriev I.V."/>
            <person name="Hibbett D.S."/>
            <person name="Martin F."/>
        </authorList>
    </citation>
    <scope>NUCLEOTIDE SEQUENCE [LARGE SCALE GENOMIC DNA]</scope>
    <source>
        <strain evidence="1 2">SS14</strain>
    </source>
</reference>
<gene>
    <name evidence="1" type="ORF">M422DRAFT_262255</name>
</gene>
<accession>A0A0C9UKU2</accession>